<name>A0A8B8J9N2_PHODC</name>
<feature type="compositionally biased region" description="Pro residues" evidence="1">
    <location>
        <begin position="91"/>
        <end position="107"/>
    </location>
</feature>
<accession>A0A8B8J9N2</accession>
<organism evidence="2 4">
    <name type="scientific">Phoenix dactylifera</name>
    <name type="common">Date palm</name>
    <dbReference type="NCBI Taxonomy" id="42345"/>
    <lineage>
        <taxon>Eukaryota</taxon>
        <taxon>Viridiplantae</taxon>
        <taxon>Streptophyta</taxon>
        <taxon>Embryophyta</taxon>
        <taxon>Tracheophyta</taxon>
        <taxon>Spermatophyta</taxon>
        <taxon>Magnoliopsida</taxon>
        <taxon>Liliopsida</taxon>
        <taxon>Arecaceae</taxon>
        <taxon>Coryphoideae</taxon>
        <taxon>Phoeniceae</taxon>
        <taxon>Phoenix</taxon>
    </lineage>
</organism>
<dbReference type="RefSeq" id="XP_026664235.2">
    <property type="nucleotide sequence ID" value="XM_026808434.2"/>
</dbReference>
<protein>
    <submittedName>
        <fullName evidence="3 4">Formin-like protein 5 isoform X1</fullName>
    </submittedName>
</protein>
<evidence type="ECO:0000313" key="4">
    <source>
        <dbReference type="RefSeq" id="XP_026664235.2"/>
    </source>
</evidence>
<feature type="region of interest" description="Disordered" evidence="1">
    <location>
        <begin position="1"/>
        <end position="181"/>
    </location>
</feature>
<feature type="compositionally biased region" description="Basic and acidic residues" evidence="1">
    <location>
        <begin position="150"/>
        <end position="163"/>
    </location>
</feature>
<dbReference type="RefSeq" id="XP_017700671.2">
    <property type="nucleotide sequence ID" value="XM_017845182.3"/>
</dbReference>
<dbReference type="Proteomes" id="UP000228380">
    <property type="component" value="Chromosome 1"/>
</dbReference>
<evidence type="ECO:0000256" key="1">
    <source>
        <dbReference type="SAM" id="MobiDB-lite"/>
    </source>
</evidence>
<evidence type="ECO:0000313" key="2">
    <source>
        <dbReference type="Proteomes" id="UP000228380"/>
    </source>
</evidence>
<dbReference type="GeneID" id="103717052"/>
<evidence type="ECO:0000313" key="3">
    <source>
        <dbReference type="RefSeq" id="XP_017700671.2"/>
    </source>
</evidence>
<dbReference type="AlphaFoldDB" id="A0A8B8J9N2"/>
<proteinExistence type="predicted"/>
<keyword evidence="2" id="KW-1185">Reference proteome</keyword>
<reference evidence="2" key="1">
    <citation type="journal article" date="2019" name="Nat. Commun.">
        <title>Genome-wide association mapping of date palm fruit traits.</title>
        <authorList>
            <person name="Hazzouri K.M."/>
            <person name="Gros-Balthazard M."/>
            <person name="Flowers J.M."/>
            <person name="Copetti D."/>
            <person name="Lemansour A."/>
            <person name="Lebrun M."/>
            <person name="Masmoudi K."/>
            <person name="Ferrand S."/>
            <person name="Dhar M.I."/>
            <person name="Fresquez Z.A."/>
            <person name="Rosas U."/>
            <person name="Zhang J."/>
            <person name="Talag J."/>
            <person name="Lee S."/>
            <person name="Kudrna D."/>
            <person name="Powell R.F."/>
            <person name="Leitch I.J."/>
            <person name="Krueger R.R."/>
            <person name="Wing R.A."/>
            <person name="Amiri K.M.A."/>
            <person name="Purugganan M.D."/>
        </authorList>
    </citation>
    <scope>NUCLEOTIDE SEQUENCE [LARGE SCALE GENOMIC DNA]</scope>
    <source>
        <strain evidence="2">cv. Khalas</strain>
    </source>
</reference>
<feature type="compositionally biased region" description="Low complexity" evidence="1">
    <location>
        <begin position="110"/>
        <end position="140"/>
    </location>
</feature>
<sequence length="282" mass="30604">MGPLTLASRDTKPKTPTADAAVKRRRGAISFNARLLFPLSPTKNSRNERERNKKERKVEEEEMDHGRPPALHRREGSPLDPGTRRVFPTLRPRPPPPYRPPPDPIPPHQGTGSATTSSSTAKILPTSSPAAPRASAALSDAPPPLPPPPRPRDPGHLHGDPEQAARGARPGAEHFSAAGEAAVREGGSQVREFGGASEAVQDLKVGLLVSGTVGGSGEQETAVFGLLWKEWMECFNEESRDWILEDWSVNPISPGNRNDFKFIILTCWVKCLIDNCCSIICS</sequence>
<gene>
    <name evidence="3 4" type="primary">LOC103717052</name>
</gene>
<reference evidence="3 4" key="2">
    <citation type="submission" date="2025-04" db="UniProtKB">
        <authorList>
            <consortium name="RefSeq"/>
        </authorList>
    </citation>
    <scope>IDENTIFICATION</scope>
    <source>
        <tissue evidence="3 4">Young leaves</tissue>
    </source>
</reference>
<feature type="compositionally biased region" description="Basic and acidic residues" evidence="1">
    <location>
        <begin position="45"/>
        <end position="77"/>
    </location>
</feature>